<reference evidence="2 3" key="1">
    <citation type="submission" date="2020-07" db="EMBL/GenBank/DDBJ databases">
        <title>Sequencing the genomes of 1000 actinobacteria strains.</title>
        <authorList>
            <person name="Klenk H.-P."/>
        </authorList>
    </citation>
    <scope>NUCLEOTIDE SEQUENCE [LARGE SCALE GENOMIC DNA]</scope>
    <source>
        <strain evidence="2 3">DSM 100723</strain>
    </source>
</reference>
<evidence type="ECO:0000256" key="1">
    <source>
        <dbReference type="SAM" id="Phobius"/>
    </source>
</evidence>
<organism evidence="2 3">
    <name type="scientific">Microlunatus kandeliicorticis</name>
    <dbReference type="NCBI Taxonomy" id="1759536"/>
    <lineage>
        <taxon>Bacteria</taxon>
        <taxon>Bacillati</taxon>
        <taxon>Actinomycetota</taxon>
        <taxon>Actinomycetes</taxon>
        <taxon>Propionibacteriales</taxon>
        <taxon>Propionibacteriaceae</taxon>
        <taxon>Microlunatus</taxon>
    </lineage>
</organism>
<proteinExistence type="predicted"/>
<keyword evidence="1" id="KW-0812">Transmembrane</keyword>
<keyword evidence="1" id="KW-1133">Transmembrane helix</keyword>
<keyword evidence="1" id="KW-0472">Membrane</keyword>
<name>A0A7W3ISF7_9ACTN</name>
<evidence type="ECO:0000313" key="3">
    <source>
        <dbReference type="Proteomes" id="UP000523079"/>
    </source>
</evidence>
<protein>
    <submittedName>
        <fullName evidence="2">Uncharacterized protein</fullName>
    </submittedName>
</protein>
<evidence type="ECO:0000313" key="2">
    <source>
        <dbReference type="EMBL" id="MBA8794409.1"/>
    </source>
</evidence>
<keyword evidence="3" id="KW-1185">Reference proteome</keyword>
<dbReference type="Proteomes" id="UP000523079">
    <property type="component" value="Unassembled WGS sequence"/>
</dbReference>
<dbReference type="AlphaFoldDB" id="A0A7W3ISF7"/>
<accession>A0A7W3ISF7</accession>
<dbReference type="RefSeq" id="WP_182559992.1">
    <property type="nucleotide sequence ID" value="NZ_JACGWT010000003.1"/>
</dbReference>
<comment type="caution">
    <text evidence="2">The sequence shown here is derived from an EMBL/GenBank/DDBJ whole genome shotgun (WGS) entry which is preliminary data.</text>
</comment>
<sequence length="111" mass="11689">MSEPRPTAAPRRLGRTGRLVAHTVLVLAGLFIVLYPFTLGAGVDVDCYGRQLQPGQNCAKADGTPGQTYEERVGNARAARPVIVVVGVLVTGFGAALMVGDARRRRPSSTA</sequence>
<feature type="transmembrane region" description="Helical" evidence="1">
    <location>
        <begin position="20"/>
        <end position="38"/>
    </location>
</feature>
<feature type="transmembrane region" description="Helical" evidence="1">
    <location>
        <begin position="78"/>
        <end position="99"/>
    </location>
</feature>
<dbReference type="EMBL" id="JACGWT010000003">
    <property type="protein sequence ID" value="MBA8794409.1"/>
    <property type="molecule type" value="Genomic_DNA"/>
</dbReference>
<gene>
    <name evidence="2" type="ORF">FHX74_002028</name>
</gene>